<dbReference type="SUPFAM" id="SSF54862">
    <property type="entry name" value="4Fe-4S ferredoxins"/>
    <property type="match status" value="1"/>
</dbReference>
<evidence type="ECO:0000256" key="3">
    <source>
        <dbReference type="ARBA" id="ARBA00023004"/>
    </source>
</evidence>
<dbReference type="GeneID" id="26735662"/>
<dbReference type="InterPro" id="IPR029039">
    <property type="entry name" value="Flavoprotein-like_sf"/>
</dbReference>
<dbReference type="GO" id="GO:0051539">
    <property type="term" value="F:4 iron, 4 sulfur cluster binding"/>
    <property type="evidence" value="ECO:0007669"/>
    <property type="project" value="UniProtKB-KW"/>
</dbReference>
<evidence type="ECO:0000313" key="8">
    <source>
        <dbReference type="Proteomes" id="UP000067738"/>
    </source>
</evidence>
<dbReference type="Gene3D" id="3.40.50.360">
    <property type="match status" value="1"/>
</dbReference>
<dbReference type="Gene3D" id="3.30.70.20">
    <property type="match status" value="1"/>
</dbReference>
<protein>
    <submittedName>
        <fullName evidence="7">4Fe-4S ferredoxin iron-sulfur binding domain-containing protein</fullName>
    </submittedName>
</protein>
<dbReference type="Proteomes" id="UP000067738">
    <property type="component" value="Chromosome"/>
</dbReference>
<dbReference type="PROSITE" id="PS51379">
    <property type="entry name" value="4FE4S_FER_2"/>
    <property type="match status" value="1"/>
</dbReference>
<evidence type="ECO:0000256" key="1">
    <source>
        <dbReference type="ARBA" id="ARBA00022485"/>
    </source>
</evidence>
<dbReference type="OrthoDB" id="2837at2157"/>
<accession>A0A0U2TRD6</accession>
<dbReference type="Pfam" id="PF00037">
    <property type="entry name" value="Fer4"/>
    <property type="match status" value="1"/>
</dbReference>
<evidence type="ECO:0000256" key="4">
    <source>
        <dbReference type="ARBA" id="ARBA00023014"/>
    </source>
</evidence>
<dbReference type="RefSeq" id="WP_058738799.1">
    <property type="nucleotide sequence ID" value="NZ_CP011266.1"/>
</dbReference>
<dbReference type="InterPro" id="IPR008254">
    <property type="entry name" value="Flavodoxin/NO_synth"/>
</dbReference>
<proteinExistence type="predicted"/>
<evidence type="ECO:0000256" key="2">
    <source>
        <dbReference type="ARBA" id="ARBA00022723"/>
    </source>
</evidence>
<sequence>MLSFDKVSKIYFSPSGTTKRIVDEIARNFNLDNENYDLLSFDDDKSFENELVIVGVPVFDGRIPEMAKNRLLQMKGNGTKVIAIINYGNLSYGDALLELVDLLKENNFDVVGAAATVSRHSLFNEIAPSRPDNLDMKMINEFSHKIIEKLESENSNEIFVAGQKPFMDYVNHSFNVNCDDDLCVYCNDCVYTCPTDAIEEDNPTDTNLDLCNSCSLCIAICGENARSFDGMNYYDEKQVALDNDMSRKEVEFFM</sequence>
<dbReference type="PANTHER" id="PTHR43687:SF1">
    <property type="entry name" value="FERREDOXIN III"/>
    <property type="match status" value="1"/>
</dbReference>
<feature type="domain" description="4Fe-4S ferredoxin-type" evidence="6">
    <location>
        <begin position="174"/>
        <end position="203"/>
    </location>
</feature>
<evidence type="ECO:0000313" key="7">
    <source>
        <dbReference type="EMBL" id="ALT68483.1"/>
    </source>
</evidence>
<dbReference type="GO" id="GO:0010181">
    <property type="term" value="F:FMN binding"/>
    <property type="evidence" value="ECO:0007669"/>
    <property type="project" value="InterPro"/>
</dbReference>
<dbReference type="InterPro" id="IPR017900">
    <property type="entry name" value="4Fe4S_Fe_S_CS"/>
</dbReference>
<dbReference type="GO" id="GO:0016491">
    <property type="term" value="F:oxidoreductase activity"/>
    <property type="evidence" value="ECO:0007669"/>
    <property type="project" value="UniProtKB-ARBA"/>
</dbReference>
<dbReference type="InterPro" id="IPR017896">
    <property type="entry name" value="4Fe4S_Fe-S-bd"/>
</dbReference>
<dbReference type="GO" id="GO:0046872">
    <property type="term" value="F:metal ion binding"/>
    <property type="evidence" value="ECO:0007669"/>
    <property type="project" value="UniProtKB-KW"/>
</dbReference>
<gene>
    <name evidence="7" type="ORF">sm9_0686</name>
</gene>
<dbReference type="EMBL" id="CP011266">
    <property type="protein sequence ID" value="ALT68483.1"/>
    <property type="molecule type" value="Genomic_DNA"/>
</dbReference>
<keyword evidence="2" id="KW-0479">Metal-binding</keyword>
<dbReference type="PANTHER" id="PTHR43687">
    <property type="entry name" value="ADENYLYLSULFATE REDUCTASE, BETA SUBUNIT"/>
    <property type="match status" value="1"/>
</dbReference>
<dbReference type="SUPFAM" id="SSF52218">
    <property type="entry name" value="Flavoproteins"/>
    <property type="match status" value="1"/>
</dbReference>
<reference evidence="7 8" key="1">
    <citation type="submission" date="2015-04" db="EMBL/GenBank/DDBJ databases">
        <title>The complete genome sequence of the rumen methanogen Methanobrevibacter millerae SM9.</title>
        <authorList>
            <person name="Leahy S.C."/>
            <person name="Kelly W.J."/>
            <person name="Pacheco D.M."/>
            <person name="Li D."/>
            <person name="Altermann E."/>
            <person name="Attwood G.T."/>
        </authorList>
    </citation>
    <scope>NUCLEOTIDE SEQUENCE [LARGE SCALE GENOMIC DNA]</scope>
    <source>
        <strain evidence="7 8">SM9</strain>
    </source>
</reference>
<keyword evidence="1" id="KW-0004">4Fe-4S</keyword>
<keyword evidence="4" id="KW-0411">Iron-sulfur</keyword>
<evidence type="ECO:0000259" key="5">
    <source>
        <dbReference type="PROSITE" id="PS50902"/>
    </source>
</evidence>
<dbReference type="PATRIC" id="fig|230361.4.peg.709"/>
<name>A0A0U2TRD6_9EURY</name>
<dbReference type="PROSITE" id="PS00198">
    <property type="entry name" value="4FE4S_FER_1"/>
    <property type="match status" value="2"/>
</dbReference>
<dbReference type="AlphaFoldDB" id="A0A0U2TRD6"/>
<dbReference type="PROSITE" id="PS50902">
    <property type="entry name" value="FLAVODOXIN_LIKE"/>
    <property type="match status" value="1"/>
</dbReference>
<evidence type="ECO:0000259" key="6">
    <source>
        <dbReference type="PROSITE" id="PS51379"/>
    </source>
</evidence>
<dbReference type="InterPro" id="IPR050572">
    <property type="entry name" value="Fe-S_Ferredoxin"/>
</dbReference>
<keyword evidence="3" id="KW-0408">Iron</keyword>
<dbReference type="KEGG" id="mmil:sm9_0686"/>
<feature type="domain" description="Flavodoxin-like" evidence="5">
    <location>
        <begin position="7"/>
        <end position="147"/>
    </location>
</feature>
<organism evidence="7 8">
    <name type="scientific">Methanobrevibacter millerae</name>
    <dbReference type="NCBI Taxonomy" id="230361"/>
    <lineage>
        <taxon>Archaea</taxon>
        <taxon>Methanobacteriati</taxon>
        <taxon>Methanobacteriota</taxon>
        <taxon>Methanomada group</taxon>
        <taxon>Methanobacteria</taxon>
        <taxon>Methanobacteriales</taxon>
        <taxon>Methanobacteriaceae</taxon>
        <taxon>Methanobrevibacter</taxon>
    </lineage>
</organism>
<keyword evidence="8" id="KW-1185">Reference proteome</keyword>